<accession>A0A9D4DS25</accession>
<reference evidence="2" key="2">
    <citation type="submission" date="2020-11" db="EMBL/GenBank/DDBJ databases">
        <authorList>
            <person name="McCartney M.A."/>
            <person name="Auch B."/>
            <person name="Kono T."/>
            <person name="Mallez S."/>
            <person name="Becker A."/>
            <person name="Gohl D.M."/>
            <person name="Silverstein K.A.T."/>
            <person name="Koren S."/>
            <person name="Bechman K.B."/>
            <person name="Herman A."/>
            <person name="Abrahante J.E."/>
            <person name="Garbe J."/>
        </authorList>
    </citation>
    <scope>NUCLEOTIDE SEQUENCE</scope>
    <source>
        <strain evidence="2">Duluth1</strain>
        <tissue evidence="2">Whole animal</tissue>
    </source>
</reference>
<gene>
    <name evidence="1" type="ORF">DPMN_183014</name>
    <name evidence="2" type="ORF">DPMN_187682</name>
</gene>
<comment type="caution">
    <text evidence="2">The sequence shown here is derived from an EMBL/GenBank/DDBJ whole genome shotgun (WGS) entry which is preliminary data.</text>
</comment>
<evidence type="ECO:0000313" key="3">
    <source>
        <dbReference type="Proteomes" id="UP000828390"/>
    </source>
</evidence>
<dbReference type="Proteomes" id="UP000828390">
    <property type="component" value="Unassembled WGS sequence"/>
</dbReference>
<dbReference type="EMBL" id="JAIWYP010000010">
    <property type="protein sequence ID" value="KAH3753052.1"/>
    <property type="molecule type" value="Genomic_DNA"/>
</dbReference>
<evidence type="ECO:0000313" key="2">
    <source>
        <dbReference type="EMBL" id="KAH3753052.1"/>
    </source>
</evidence>
<protein>
    <submittedName>
        <fullName evidence="2">Uncharacterized protein</fullName>
    </submittedName>
</protein>
<sequence length="55" mass="6027">MSGSRVLGNTCIKSTPPEKEKSSWYEVICNKGKVPVIAGNSTKAVWPLSDEYSRP</sequence>
<evidence type="ECO:0000313" key="1">
    <source>
        <dbReference type="EMBL" id="KAH3748568.1"/>
    </source>
</evidence>
<organism evidence="2 3">
    <name type="scientific">Dreissena polymorpha</name>
    <name type="common">Zebra mussel</name>
    <name type="synonym">Mytilus polymorpha</name>
    <dbReference type="NCBI Taxonomy" id="45954"/>
    <lineage>
        <taxon>Eukaryota</taxon>
        <taxon>Metazoa</taxon>
        <taxon>Spiralia</taxon>
        <taxon>Lophotrochozoa</taxon>
        <taxon>Mollusca</taxon>
        <taxon>Bivalvia</taxon>
        <taxon>Autobranchia</taxon>
        <taxon>Heteroconchia</taxon>
        <taxon>Euheterodonta</taxon>
        <taxon>Imparidentia</taxon>
        <taxon>Neoheterodontei</taxon>
        <taxon>Myida</taxon>
        <taxon>Dreissenoidea</taxon>
        <taxon>Dreissenidae</taxon>
        <taxon>Dreissena</taxon>
    </lineage>
</organism>
<dbReference type="AlphaFoldDB" id="A0A9D4DS25"/>
<reference evidence="2" key="1">
    <citation type="journal article" date="2019" name="bioRxiv">
        <title>The Genome of the Zebra Mussel, Dreissena polymorpha: A Resource for Invasive Species Research.</title>
        <authorList>
            <person name="McCartney M.A."/>
            <person name="Auch B."/>
            <person name="Kono T."/>
            <person name="Mallez S."/>
            <person name="Zhang Y."/>
            <person name="Obille A."/>
            <person name="Becker A."/>
            <person name="Abrahante J.E."/>
            <person name="Garbe J."/>
            <person name="Badalamenti J.P."/>
            <person name="Herman A."/>
            <person name="Mangelson H."/>
            <person name="Liachko I."/>
            <person name="Sullivan S."/>
            <person name="Sone E.D."/>
            <person name="Koren S."/>
            <person name="Silverstein K.A.T."/>
            <person name="Beckman K.B."/>
            <person name="Gohl D.M."/>
        </authorList>
    </citation>
    <scope>NUCLEOTIDE SEQUENCE</scope>
    <source>
        <strain evidence="2">Duluth1</strain>
        <tissue evidence="2">Whole animal</tissue>
    </source>
</reference>
<name>A0A9D4DS25_DREPO</name>
<proteinExistence type="predicted"/>
<keyword evidence="3" id="KW-1185">Reference proteome</keyword>
<dbReference type="EMBL" id="JAIWYP010000010">
    <property type="protein sequence ID" value="KAH3748568.1"/>
    <property type="molecule type" value="Genomic_DNA"/>
</dbReference>